<keyword evidence="2" id="KW-1185">Reference proteome</keyword>
<proteinExistence type="predicted"/>
<name>A0ABV0KB75_9CYAN</name>
<organism evidence="1 2">
    <name type="scientific">Leptolyngbya subtilissima DQ-A4</name>
    <dbReference type="NCBI Taxonomy" id="2933933"/>
    <lineage>
        <taxon>Bacteria</taxon>
        <taxon>Bacillati</taxon>
        <taxon>Cyanobacteriota</taxon>
        <taxon>Cyanophyceae</taxon>
        <taxon>Leptolyngbyales</taxon>
        <taxon>Leptolyngbyaceae</taxon>
        <taxon>Leptolyngbya group</taxon>
        <taxon>Leptolyngbya</taxon>
    </lineage>
</organism>
<reference evidence="1 2" key="1">
    <citation type="submission" date="2022-04" db="EMBL/GenBank/DDBJ databases">
        <title>Positive selection, recombination, and allopatry shape intraspecific diversity of widespread and dominant cyanobacteria.</title>
        <authorList>
            <person name="Wei J."/>
            <person name="Shu W."/>
            <person name="Hu C."/>
        </authorList>
    </citation>
    <scope>NUCLEOTIDE SEQUENCE [LARGE SCALE GENOMIC DNA]</scope>
    <source>
        <strain evidence="1 2">DQ-A4</strain>
    </source>
</reference>
<protein>
    <submittedName>
        <fullName evidence="1">Uncharacterized protein</fullName>
    </submittedName>
</protein>
<dbReference type="EMBL" id="JAMPKX010000010">
    <property type="protein sequence ID" value="MEP0949157.1"/>
    <property type="molecule type" value="Genomic_DNA"/>
</dbReference>
<evidence type="ECO:0000313" key="1">
    <source>
        <dbReference type="EMBL" id="MEP0949157.1"/>
    </source>
</evidence>
<accession>A0ABV0KB75</accession>
<dbReference type="RefSeq" id="WP_190694223.1">
    <property type="nucleotide sequence ID" value="NZ_JAMPKX010000010.1"/>
</dbReference>
<sequence>MKEHDLDLAPVELSLTELEEVSGGLDIFISGSIFDQSESLLGQSGGCGCPGSTLAQTSNTSSGAFQFAGLGFESVDQIFAVFAGLSRLFGR</sequence>
<dbReference type="Proteomes" id="UP001482513">
    <property type="component" value="Unassembled WGS sequence"/>
</dbReference>
<evidence type="ECO:0000313" key="2">
    <source>
        <dbReference type="Proteomes" id="UP001482513"/>
    </source>
</evidence>
<gene>
    <name evidence="1" type="ORF">NC992_19920</name>
</gene>
<comment type="caution">
    <text evidence="1">The sequence shown here is derived from an EMBL/GenBank/DDBJ whole genome shotgun (WGS) entry which is preliminary data.</text>
</comment>